<evidence type="ECO:0000256" key="1">
    <source>
        <dbReference type="SAM" id="MobiDB-lite"/>
    </source>
</evidence>
<keyword evidence="3" id="KW-1185">Reference proteome</keyword>
<name>A0A117NL00_PENFR</name>
<evidence type="ECO:0000313" key="3">
    <source>
        <dbReference type="Proteomes" id="UP000055045"/>
    </source>
</evidence>
<dbReference type="EMBL" id="LLXE01000427">
    <property type="protein sequence ID" value="KUM56857.1"/>
    <property type="molecule type" value="Genomic_DNA"/>
</dbReference>
<proteinExistence type="predicted"/>
<dbReference type="SUPFAM" id="SSF56112">
    <property type="entry name" value="Protein kinase-like (PK-like)"/>
    <property type="match status" value="1"/>
</dbReference>
<organism evidence="2 3">
    <name type="scientific">Penicillium freii</name>
    <dbReference type="NCBI Taxonomy" id="48697"/>
    <lineage>
        <taxon>Eukaryota</taxon>
        <taxon>Fungi</taxon>
        <taxon>Dikarya</taxon>
        <taxon>Ascomycota</taxon>
        <taxon>Pezizomycotina</taxon>
        <taxon>Eurotiomycetes</taxon>
        <taxon>Eurotiomycetidae</taxon>
        <taxon>Eurotiales</taxon>
        <taxon>Aspergillaceae</taxon>
        <taxon>Penicillium</taxon>
    </lineage>
</organism>
<protein>
    <recommendedName>
        <fullName evidence="4">Protein kinase domain-containing protein</fullName>
    </recommendedName>
</protein>
<reference evidence="2 3" key="1">
    <citation type="submission" date="2015-10" db="EMBL/GenBank/DDBJ databases">
        <title>Genome sequencing of Penicillium freii.</title>
        <authorList>
            <person name="Nguyen H.D."/>
            <person name="Visagie C.M."/>
            <person name="Seifert K.A."/>
        </authorList>
    </citation>
    <scope>NUCLEOTIDE SEQUENCE [LARGE SCALE GENOMIC DNA]</scope>
    <source>
        <strain evidence="2 3">DAOM 242723</strain>
    </source>
</reference>
<dbReference type="InterPro" id="IPR011009">
    <property type="entry name" value="Kinase-like_dom_sf"/>
</dbReference>
<evidence type="ECO:0008006" key="4">
    <source>
        <dbReference type="Google" id="ProtNLM"/>
    </source>
</evidence>
<dbReference type="AlphaFoldDB" id="A0A117NL00"/>
<dbReference type="OrthoDB" id="2942798at2759"/>
<sequence length="220" mass="25116">MEPCKTLYLNDLPINVTKAERLDPKRTVFRLTLSSPLSYNLPSTVIVKQQKIGWEDEFQQEIQAYKSLETLQGTIIPIFFGRDFFNGLDALVISEVKGITLHDLARGNFDVHQKELKMHLEKALCAFDRHKAVYWDAKPDNFLFCADNIPEKSKVMVVDLEQVEFPHDLQPWHHNSGSVGNLMSKFRNGQNPNRPLSPAGACYQPGVEDEEGRSDMIDIQ</sequence>
<evidence type="ECO:0000313" key="2">
    <source>
        <dbReference type="EMBL" id="KUM56857.1"/>
    </source>
</evidence>
<accession>A0A117NL00</accession>
<comment type="caution">
    <text evidence="2">The sequence shown here is derived from an EMBL/GenBank/DDBJ whole genome shotgun (WGS) entry which is preliminary data.</text>
</comment>
<gene>
    <name evidence="2" type="ORF">ACN42_g10343</name>
</gene>
<feature type="region of interest" description="Disordered" evidence="1">
    <location>
        <begin position="187"/>
        <end position="220"/>
    </location>
</feature>
<dbReference type="Proteomes" id="UP000055045">
    <property type="component" value="Unassembled WGS sequence"/>
</dbReference>